<protein>
    <submittedName>
        <fullName evidence="1">Uncharacterized protein</fullName>
    </submittedName>
</protein>
<dbReference type="AlphaFoldDB" id="A0AAD5VNY6"/>
<sequence length="140" mass="15845">MSTTTITIAPLLSSWKFYWGGGYLLSANEVIDVASHLAGRPHRGGLWEALDKLYRHLLEAYNGTADIQWIENKQKAEAGVESKGKKDKETILIVCIEREERFSEWRLKDDETARGIRQLLQAARVGPPRPHVKSWVGYPG</sequence>
<dbReference type="EMBL" id="JANIEX010000688">
    <property type="protein sequence ID" value="KAJ3564155.1"/>
    <property type="molecule type" value="Genomic_DNA"/>
</dbReference>
<organism evidence="1 2">
    <name type="scientific">Leucocoprinus birnbaumii</name>
    <dbReference type="NCBI Taxonomy" id="56174"/>
    <lineage>
        <taxon>Eukaryota</taxon>
        <taxon>Fungi</taxon>
        <taxon>Dikarya</taxon>
        <taxon>Basidiomycota</taxon>
        <taxon>Agaricomycotina</taxon>
        <taxon>Agaricomycetes</taxon>
        <taxon>Agaricomycetidae</taxon>
        <taxon>Agaricales</taxon>
        <taxon>Agaricineae</taxon>
        <taxon>Agaricaceae</taxon>
        <taxon>Leucocoprinus</taxon>
    </lineage>
</organism>
<dbReference type="Proteomes" id="UP001213000">
    <property type="component" value="Unassembled WGS sequence"/>
</dbReference>
<proteinExistence type="predicted"/>
<keyword evidence="2" id="KW-1185">Reference proteome</keyword>
<gene>
    <name evidence="1" type="ORF">NP233_g8479</name>
</gene>
<reference evidence="1" key="1">
    <citation type="submission" date="2022-07" db="EMBL/GenBank/DDBJ databases">
        <title>Genome Sequence of Leucocoprinus birnbaumii.</title>
        <authorList>
            <person name="Buettner E."/>
        </authorList>
    </citation>
    <scope>NUCLEOTIDE SEQUENCE</scope>
    <source>
        <strain evidence="1">VT141</strain>
    </source>
</reference>
<evidence type="ECO:0000313" key="1">
    <source>
        <dbReference type="EMBL" id="KAJ3564155.1"/>
    </source>
</evidence>
<evidence type="ECO:0000313" key="2">
    <source>
        <dbReference type="Proteomes" id="UP001213000"/>
    </source>
</evidence>
<accession>A0AAD5VNY6</accession>
<comment type="caution">
    <text evidence="1">The sequence shown here is derived from an EMBL/GenBank/DDBJ whole genome shotgun (WGS) entry which is preliminary data.</text>
</comment>
<name>A0AAD5VNY6_9AGAR</name>